<dbReference type="GO" id="GO:0003824">
    <property type="term" value="F:catalytic activity"/>
    <property type="evidence" value="ECO:0007669"/>
    <property type="project" value="InterPro"/>
</dbReference>
<name>B7PK96_IXOSC</name>
<evidence type="ECO:0000313" key="4">
    <source>
        <dbReference type="Proteomes" id="UP000001555"/>
    </source>
</evidence>
<dbReference type="Proteomes" id="UP000001555">
    <property type="component" value="Unassembled WGS sequence"/>
</dbReference>
<feature type="domain" description="Endonuclease/exonuclease/phosphatase" evidence="1">
    <location>
        <begin position="63"/>
        <end position="189"/>
    </location>
</feature>
<keyword evidence="4" id="KW-1185">Reference proteome</keyword>
<protein>
    <recommendedName>
        <fullName evidence="1">Endonuclease/exonuclease/phosphatase domain-containing protein</fullName>
    </recommendedName>
</protein>
<dbReference type="EnsemblMetazoa" id="ISCW017953-RA">
    <property type="protein sequence ID" value="ISCW017953-PA"/>
    <property type="gene ID" value="ISCW017953"/>
</dbReference>
<organism>
    <name type="scientific">Ixodes scapularis</name>
    <name type="common">Black-legged tick</name>
    <name type="synonym">Deer tick</name>
    <dbReference type="NCBI Taxonomy" id="6945"/>
    <lineage>
        <taxon>Eukaryota</taxon>
        <taxon>Metazoa</taxon>
        <taxon>Ecdysozoa</taxon>
        <taxon>Arthropoda</taxon>
        <taxon>Chelicerata</taxon>
        <taxon>Arachnida</taxon>
        <taxon>Acari</taxon>
        <taxon>Parasitiformes</taxon>
        <taxon>Ixodida</taxon>
        <taxon>Ixodoidea</taxon>
        <taxon>Ixodidae</taxon>
        <taxon>Ixodinae</taxon>
        <taxon>Ixodes</taxon>
    </lineage>
</organism>
<sequence>METYQAENMNRFAYIEKTLQPILSHPMFTPLFAAFTQPRNPVHANAIMAANARTAAAGVTAWQWNCRGLGGGKKAVIQQHIAHVTRKSDVILLQETLTDAPSLPSYRVHKGPPDGRSLCTLVRKGLPFVGHELHNNSKIEHTLTEIIPGKKRNVYSNQSQRKQRFKTLHRASTAAGRNTLLACGDFNAMNPAWC</sequence>
<dbReference type="EMBL" id="ABJB010991869">
    <property type="status" value="NOT_ANNOTATED_CDS"/>
    <property type="molecule type" value="Genomic_DNA"/>
</dbReference>
<dbReference type="InterPro" id="IPR005135">
    <property type="entry name" value="Endo/exonuclease/phosphatase"/>
</dbReference>
<dbReference type="SUPFAM" id="SSF56219">
    <property type="entry name" value="DNase I-like"/>
    <property type="match status" value="1"/>
</dbReference>
<reference evidence="2 4" key="1">
    <citation type="submission" date="2008-03" db="EMBL/GenBank/DDBJ databases">
        <title>Annotation of Ixodes scapularis.</title>
        <authorList>
            <consortium name="Ixodes scapularis Genome Project Consortium"/>
            <person name="Caler E."/>
            <person name="Hannick L.I."/>
            <person name="Bidwell S."/>
            <person name="Joardar V."/>
            <person name="Thiagarajan M."/>
            <person name="Amedeo P."/>
            <person name="Galinsky K.J."/>
            <person name="Schobel S."/>
            <person name="Inman J."/>
            <person name="Hostetler J."/>
            <person name="Miller J."/>
            <person name="Hammond M."/>
            <person name="Megy K."/>
            <person name="Lawson D."/>
            <person name="Kodira C."/>
            <person name="Sutton G."/>
            <person name="Meyer J."/>
            <person name="Hill C.A."/>
            <person name="Birren B."/>
            <person name="Nene V."/>
            <person name="Collins F."/>
            <person name="Alarcon-Chaidez F."/>
            <person name="Wikel S."/>
            <person name="Strausberg R."/>
        </authorList>
    </citation>
    <scope>NUCLEOTIDE SEQUENCE [LARGE SCALE GENOMIC DNA]</scope>
    <source>
        <strain evidence="4">Wikel</strain>
        <strain evidence="2">Wikel colony</strain>
    </source>
</reference>
<dbReference type="InParanoid" id="B7PK96"/>
<evidence type="ECO:0000313" key="2">
    <source>
        <dbReference type="EMBL" id="EEC07018.1"/>
    </source>
</evidence>
<dbReference type="VEuPathDB" id="VectorBase:ISCI017953"/>
<proteinExistence type="predicted"/>
<accession>B7PK96</accession>
<gene>
    <name evidence="2" type="ORF">IscW_ISCW017953</name>
</gene>
<dbReference type="EMBL" id="DS731648">
    <property type="protein sequence ID" value="EEC07018.1"/>
    <property type="molecule type" value="Genomic_DNA"/>
</dbReference>
<reference evidence="3" key="2">
    <citation type="submission" date="2020-05" db="UniProtKB">
        <authorList>
            <consortium name="EnsemblMetazoa"/>
        </authorList>
    </citation>
    <scope>IDENTIFICATION</scope>
    <source>
        <strain evidence="3">wikel</strain>
    </source>
</reference>
<dbReference type="Gene3D" id="3.60.10.10">
    <property type="entry name" value="Endonuclease/exonuclease/phosphatase"/>
    <property type="match status" value="1"/>
</dbReference>
<dbReference type="AlphaFoldDB" id="B7PK96"/>
<dbReference type="VEuPathDB" id="VectorBase:ISCW017953"/>
<dbReference type="HOGENOM" id="CLU_1403899_0_0_1"/>
<evidence type="ECO:0000313" key="3">
    <source>
        <dbReference type="EnsemblMetazoa" id="ISCW017953-PA"/>
    </source>
</evidence>
<dbReference type="PaxDb" id="6945-B7PK96"/>
<evidence type="ECO:0000259" key="1">
    <source>
        <dbReference type="Pfam" id="PF03372"/>
    </source>
</evidence>
<dbReference type="InterPro" id="IPR036691">
    <property type="entry name" value="Endo/exonu/phosph_ase_sf"/>
</dbReference>
<dbReference type="Pfam" id="PF03372">
    <property type="entry name" value="Exo_endo_phos"/>
    <property type="match status" value="1"/>
</dbReference>